<evidence type="ECO:0008006" key="5">
    <source>
        <dbReference type="Google" id="ProtNLM"/>
    </source>
</evidence>
<evidence type="ECO:0000256" key="1">
    <source>
        <dbReference type="SAM" id="Coils"/>
    </source>
</evidence>
<name>A0A517T7Z4_9PLAN</name>
<dbReference type="Proteomes" id="UP000319976">
    <property type="component" value="Chromosome"/>
</dbReference>
<protein>
    <recommendedName>
        <fullName evidence="5">DUF2203 domain-containing protein</fullName>
    </recommendedName>
</protein>
<dbReference type="Pfam" id="PF09969">
    <property type="entry name" value="DUF2203"/>
    <property type="match status" value="1"/>
</dbReference>
<dbReference type="OrthoDB" id="9802910at2"/>
<keyword evidence="4" id="KW-1185">Reference proteome</keyword>
<keyword evidence="1" id="KW-0175">Coiled coil</keyword>
<accession>A0A517T7Z4</accession>
<dbReference type="AlphaFoldDB" id="A0A517T7Z4"/>
<sequence>MTASENPPSLSVDDAARKLPLVRSIVRDIVQLHQEVENRRERLRRVRRLRGKPSPYENVYSDELADIEAELDRDGRQIEEYITELDDLGVELRDANTGIVEFRGQLDFVDAEVYLGWIYDEPEMSYWRPLDSDLSDQHSLFEDSLQGDTDVTGEPPLP</sequence>
<evidence type="ECO:0000313" key="4">
    <source>
        <dbReference type="Proteomes" id="UP000319976"/>
    </source>
</evidence>
<dbReference type="EMBL" id="CP036316">
    <property type="protein sequence ID" value="QDT64495.1"/>
    <property type="molecule type" value="Genomic_DNA"/>
</dbReference>
<dbReference type="KEGG" id="chya:V22_17290"/>
<organism evidence="3 4">
    <name type="scientific">Calycomorphotria hydatis</name>
    <dbReference type="NCBI Taxonomy" id="2528027"/>
    <lineage>
        <taxon>Bacteria</taxon>
        <taxon>Pseudomonadati</taxon>
        <taxon>Planctomycetota</taxon>
        <taxon>Planctomycetia</taxon>
        <taxon>Planctomycetales</taxon>
        <taxon>Planctomycetaceae</taxon>
        <taxon>Calycomorphotria</taxon>
    </lineage>
</organism>
<reference evidence="3 4" key="1">
    <citation type="submission" date="2019-02" db="EMBL/GenBank/DDBJ databases">
        <title>Deep-cultivation of Planctomycetes and their phenomic and genomic characterization uncovers novel biology.</title>
        <authorList>
            <person name="Wiegand S."/>
            <person name="Jogler M."/>
            <person name="Boedeker C."/>
            <person name="Pinto D."/>
            <person name="Vollmers J."/>
            <person name="Rivas-Marin E."/>
            <person name="Kohn T."/>
            <person name="Peeters S.H."/>
            <person name="Heuer A."/>
            <person name="Rast P."/>
            <person name="Oberbeckmann S."/>
            <person name="Bunk B."/>
            <person name="Jeske O."/>
            <person name="Meyerdierks A."/>
            <person name="Storesund J.E."/>
            <person name="Kallscheuer N."/>
            <person name="Luecker S."/>
            <person name="Lage O.M."/>
            <person name="Pohl T."/>
            <person name="Merkel B.J."/>
            <person name="Hornburger P."/>
            <person name="Mueller R.-W."/>
            <person name="Bruemmer F."/>
            <person name="Labrenz M."/>
            <person name="Spormann A.M."/>
            <person name="Op den Camp H."/>
            <person name="Overmann J."/>
            <person name="Amann R."/>
            <person name="Jetten M.S.M."/>
            <person name="Mascher T."/>
            <person name="Medema M.H."/>
            <person name="Devos D.P."/>
            <person name="Kaster A.-K."/>
            <person name="Ovreas L."/>
            <person name="Rohde M."/>
            <person name="Galperin M.Y."/>
            <person name="Jogler C."/>
        </authorList>
    </citation>
    <scope>NUCLEOTIDE SEQUENCE [LARGE SCALE GENOMIC DNA]</scope>
    <source>
        <strain evidence="3 4">V22</strain>
    </source>
</reference>
<feature type="coiled-coil region" evidence="1">
    <location>
        <begin position="29"/>
        <end position="84"/>
    </location>
</feature>
<evidence type="ECO:0000313" key="3">
    <source>
        <dbReference type="EMBL" id="QDT64495.1"/>
    </source>
</evidence>
<dbReference type="InterPro" id="IPR018699">
    <property type="entry name" value="DUF2203"/>
</dbReference>
<feature type="region of interest" description="Disordered" evidence="2">
    <location>
        <begin position="138"/>
        <end position="158"/>
    </location>
</feature>
<dbReference type="RefSeq" id="WP_145261696.1">
    <property type="nucleotide sequence ID" value="NZ_CP036316.1"/>
</dbReference>
<evidence type="ECO:0000256" key="2">
    <source>
        <dbReference type="SAM" id="MobiDB-lite"/>
    </source>
</evidence>
<gene>
    <name evidence="3" type="ORF">V22_17290</name>
</gene>
<proteinExistence type="predicted"/>